<keyword evidence="5" id="KW-1185">Reference proteome</keyword>
<dbReference type="OrthoDB" id="9788513at2"/>
<evidence type="ECO:0000256" key="2">
    <source>
        <dbReference type="SAM" id="Phobius"/>
    </source>
</evidence>
<dbReference type="RefSeq" id="WP_121459497.1">
    <property type="nucleotide sequence ID" value="NZ_RBXP01000020.1"/>
</dbReference>
<dbReference type="GO" id="GO:0016491">
    <property type="term" value="F:oxidoreductase activity"/>
    <property type="evidence" value="ECO:0007669"/>
    <property type="project" value="TreeGrafter"/>
</dbReference>
<reference evidence="4 5" key="1">
    <citation type="submission" date="2018-10" db="EMBL/GenBank/DDBJ databases">
        <title>Genomic Encyclopedia of Type Strains, Phase IV (KMG-IV): sequencing the most valuable type-strain genomes for metagenomic binning, comparative biology and taxonomic classification.</title>
        <authorList>
            <person name="Goeker M."/>
        </authorList>
    </citation>
    <scope>NUCLEOTIDE SEQUENCE [LARGE SCALE GENOMIC DNA]</scope>
    <source>
        <strain evidence="4 5">DSM 23841</strain>
    </source>
</reference>
<keyword evidence="2" id="KW-0472">Membrane</keyword>
<feature type="chain" id="PRO_5019759955" evidence="3">
    <location>
        <begin position="23"/>
        <end position="544"/>
    </location>
</feature>
<dbReference type="NCBIfam" id="TIGR04315">
    <property type="entry name" value="octaheme_Shew"/>
    <property type="match status" value="1"/>
</dbReference>
<gene>
    <name evidence="4" type="ORF">DFR40_3227</name>
</gene>
<sequence length="544" mass="59280">MQAHVPLFAGLCLSFCVAIASAADAPPPALAAKAASHSTTDHSQLEALKGPFKTGPEVTKACLSCHNMAGHQVMKSVHWTWEAPSKTDGKLLGKKWAANNFCGSPLSNEARCTSCHAGYGWHDKSFDFADQDNVDCLACHDNTGSYRKFSTDAGHPLYADREFEPMEGPPGKKLFKAPDLTRIAQHVGRPGRDNCGNCHFNGGGGDAVKHGDLDSSLKNPPRDVDVHMARDGANMVCADCHTFNAHQPSGSRYAVTARDTHGLDLPKDDHNRATCESCHGLTPHRQAKINHHAGKVACQTCHIPEFARGGVATKMRWDWSTAGKRDADGKPLFVKDEHGHLKYSAAKGDFAYGENVRPEYKWYNGSVSQVTITDKLAGHRAADGVLELNRVDGSAADPNARIWPFKVMRGKQAYDPVNDTLVVNHVFGDDDTALWKNYDFAKSIQAGMDYAGLPYSGKFDFIETRMNWFITHMVAPKEKAVPCAECHTRGNDGRLAVITDLYLPGRDRNAWVDLFGSLAIAGAIGGGLVHGLVRILTRRKENAQ</sequence>
<dbReference type="Gene3D" id="1.10.1130.10">
    <property type="entry name" value="Flavocytochrome C3, Chain A"/>
    <property type="match status" value="1"/>
</dbReference>
<dbReference type="PANTHER" id="PTHR35038:SF5">
    <property type="entry name" value="CYTOCHROME C-TYPE PROTEIN NRFB"/>
    <property type="match status" value="1"/>
</dbReference>
<dbReference type="EMBL" id="RBXP01000020">
    <property type="protein sequence ID" value="RKT49568.1"/>
    <property type="molecule type" value="Genomic_DNA"/>
</dbReference>
<dbReference type="InterPro" id="IPR024673">
    <property type="entry name" value="Octahem_Cyt_c"/>
</dbReference>
<evidence type="ECO:0000256" key="1">
    <source>
        <dbReference type="ARBA" id="ARBA00022729"/>
    </source>
</evidence>
<accession>A0A495VP82</accession>
<evidence type="ECO:0000313" key="4">
    <source>
        <dbReference type="EMBL" id="RKT49568.1"/>
    </source>
</evidence>
<dbReference type="SUPFAM" id="SSF48695">
    <property type="entry name" value="Multiheme cytochromes"/>
    <property type="match status" value="1"/>
</dbReference>
<name>A0A495VP82_9RHOO</name>
<feature type="signal peptide" evidence="3">
    <location>
        <begin position="1"/>
        <end position="22"/>
    </location>
</feature>
<dbReference type="PIRSF" id="PIRSF039014">
    <property type="entry name" value="OTR_cyc"/>
    <property type="match status" value="1"/>
</dbReference>
<dbReference type="Proteomes" id="UP000270626">
    <property type="component" value="Unassembled WGS sequence"/>
</dbReference>
<comment type="caution">
    <text evidence="4">The sequence shown here is derived from an EMBL/GenBank/DDBJ whole genome shotgun (WGS) entry which is preliminary data.</text>
</comment>
<keyword evidence="2" id="KW-1133">Transmembrane helix</keyword>
<evidence type="ECO:0000256" key="3">
    <source>
        <dbReference type="SAM" id="SignalP"/>
    </source>
</evidence>
<dbReference type="AlphaFoldDB" id="A0A495VP82"/>
<dbReference type="PANTHER" id="PTHR35038">
    <property type="entry name" value="DISSIMILATORY SULFITE REDUCTASE SIRA"/>
    <property type="match status" value="1"/>
</dbReference>
<keyword evidence="2" id="KW-0812">Transmembrane</keyword>
<feature type="transmembrane region" description="Helical" evidence="2">
    <location>
        <begin position="514"/>
        <end position="536"/>
    </location>
</feature>
<evidence type="ECO:0000313" key="5">
    <source>
        <dbReference type="Proteomes" id="UP000270626"/>
    </source>
</evidence>
<keyword evidence="1 3" id="KW-0732">Signal</keyword>
<dbReference type="Pfam" id="PF11783">
    <property type="entry name" value="Cytochrome_cB"/>
    <property type="match status" value="1"/>
</dbReference>
<organism evidence="4 5">
    <name type="scientific">Azonexus fungiphilus</name>
    <dbReference type="NCBI Taxonomy" id="146940"/>
    <lineage>
        <taxon>Bacteria</taxon>
        <taxon>Pseudomonadati</taxon>
        <taxon>Pseudomonadota</taxon>
        <taxon>Betaproteobacteria</taxon>
        <taxon>Rhodocyclales</taxon>
        <taxon>Azonexaceae</taxon>
        <taxon>Azonexus</taxon>
    </lineage>
</organism>
<dbReference type="InterPro" id="IPR036280">
    <property type="entry name" value="Multihaem_cyt_sf"/>
</dbReference>
<proteinExistence type="predicted"/>
<protein>
    <submittedName>
        <fullName evidence="4">Octaheme c-type cytochrome (Tetrathionate reductase family)</fullName>
    </submittedName>
</protein>
<dbReference type="InterPro" id="IPR051829">
    <property type="entry name" value="Multiheme_Cytochr_ET"/>
</dbReference>